<proteinExistence type="predicted"/>
<sequence length="103" mass="11327">MKKPAEIIIAHLDPDLRDLIPGHLENRQKDVTTIKNALKAADFGKIRVLGHSMKGSGGGYGFLPISKIGEALEKCAKNKDSDSIKNHLAELSDFLERVTLVYD</sequence>
<organism evidence="2">
    <name type="scientific">marine metagenome</name>
    <dbReference type="NCBI Taxonomy" id="408172"/>
    <lineage>
        <taxon>unclassified sequences</taxon>
        <taxon>metagenomes</taxon>
        <taxon>ecological metagenomes</taxon>
    </lineage>
</organism>
<dbReference type="Pfam" id="PF01627">
    <property type="entry name" value="Hpt"/>
    <property type="match status" value="1"/>
</dbReference>
<protein>
    <recommendedName>
        <fullName evidence="1">HPt domain-containing protein</fullName>
    </recommendedName>
</protein>
<dbReference type="Gene3D" id="1.20.120.160">
    <property type="entry name" value="HPT domain"/>
    <property type="match status" value="1"/>
</dbReference>
<dbReference type="InterPro" id="IPR036641">
    <property type="entry name" value="HPT_dom_sf"/>
</dbReference>
<dbReference type="GO" id="GO:0000160">
    <property type="term" value="P:phosphorelay signal transduction system"/>
    <property type="evidence" value="ECO:0007669"/>
    <property type="project" value="InterPro"/>
</dbReference>
<feature type="domain" description="HPt" evidence="1">
    <location>
        <begin position="12"/>
        <end position="103"/>
    </location>
</feature>
<name>A0A382SLC2_9ZZZZ</name>
<accession>A0A382SLC2</accession>
<evidence type="ECO:0000259" key="1">
    <source>
        <dbReference type="PROSITE" id="PS50894"/>
    </source>
</evidence>
<evidence type="ECO:0000313" key="2">
    <source>
        <dbReference type="EMBL" id="SVD10780.1"/>
    </source>
</evidence>
<gene>
    <name evidence="2" type="ORF">METZ01_LOCUS363634</name>
</gene>
<reference evidence="2" key="1">
    <citation type="submission" date="2018-05" db="EMBL/GenBank/DDBJ databases">
        <authorList>
            <person name="Lanie J.A."/>
            <person name="Ng W.-L."/>
            <person name="Kazmierczak K.M."/>
            <person name="Andrzejewski T.M."/>
            <person name="Davidsen T.M."/>
            <person name="Wayne K.J."/>
            <person name="Tettelin H."/>
            <person name="Glass J.I."/>
            <person name="Rusch D."/>
            <person name="Podicherti R."/>
            <person name="Tsui H.-C.T."/>
            <person name="Winkler M.E."/>
        </authorList>
    </citation>
    <scope>NUCLEOTIDE SEQUENCE</scope>
</reference>
<dbReference type="PROSITE" id="PS50894">
    <property type="entry name" value="HPT"/>
    <property type="match status" value="1"/>
</dbReference>
<dbReference type="SUPFAM" id="SSF47226">
    <property type="entry name" value="Histidine-containing phosphotransfer domain, HPT domain"/>
    <property type="match status" value="1"/>
</dbReference>
<dbReference type="EMBL" id="UINC01129999">
    <property type="protein sequence ID" value="SVD10780.1"/>
    <property type="molecule type" value="Genomic_DNA"/>
</dbReference>
<dbReference type="InterPro" id="IPR008207">
    <property type="entry name" value="Sig_transdc_His_kin_Hpt_dom"/>
</dbReference>
<dbReference type="AlphaFoldDB" id="A0A382SLC2"/>